<dbReference type="NCBIfam" id="TIGR04057">
    <property type="entry name" value="SusC_RagA_signa"/>
    <property type="match status" value="1"/>
</dbReference>
<dbReference type="Gene3D" id="2.170.130.10">
    <property type="entry name" value="TonB-dependent receptor, plug domain"/>
    <property type="match status" value="1"/>
</dbReference>
<evidence type="ECO:0000256" key="2">
    <source>
        <dbReference type="ARBA" id="ARBA00022448"/>
    </source>
</evidence>
<dbReference type="EMBL" id="BAABFN010000007">
    <property type="protein sequence ID" value="GAA4315655.1"/>
    <property type="molecule type" value="Genomic_DNA"/>
</dbReference>
<dbReference type="Gene3D" id="2.60.40.1120">
    <property type="entry name" value="Carboxypeptidase-like, regulatory domain"/>
    <property type="match status" value="1"/>
</dbReference>
<keyword evidence="9" id="KW-0675">Receptor</keyword>
<keyword evidence="6 7" id="KW-0998">Cell outer membrane</keyword>
<dbReference type="InterPro" id="IPR037066">
    <property type="entry name" value="Plug_dom_sf"/>
</dbReference>
<dbReference type="InterPro" id="IPR023996">
    <property type="entry name" value="TonB-dep_OMP_SusC/RagA"/>
</dbReference>
<organism evidence="9 10">
    <name type="scientific">Compostibacter hankyongensis</name>
    <dbReference type="NCBI Taxonomy" id="1007089"/>
    <lineage>
        <taxon>Bacteria</taxon>
        <taxon>Pseudomonadati</taxon>
        <taxon>Bacteroidota</taxon>
        <taxon>Chitinophagia</taxon>
        <taxon>Chitinophagales</taxon>
        <taxon>Chitinophagaceae</taxon>
        <taxon>Compostibacter</taxon>
    </lineage>
</organism>
<evidence type="ECO:0000256" key="5">
    <source>
        <dbReference type="ARBA" id="ARBA00023136"/>
    </source>
</evidence>
<dbReference type="NCBIfam" id="TIGR04056">
    <property type="entry name" value="OMP_RagA_SusC"/>
    <property type="match status" value="1"/>
</dbReference>
<evidence type="ECO:0000313" key="9">
    <source>
        <dbReference type="EMBL" id="GAA4315655.1"/>
    </source>
</evidence>
<keyword evidence="4 7" id="KW-0812">Transmembrane</keyword>
<keyword evidence="5 7" id="KW-0472">Membrane</keyword>
<comment type="subcellular location">
    <subcellularLocation>
        <location evidence="1 7">Cell outer membrane</location>
        <topology evidence="1 7">Multi-pass membrane protein</topology>
    </subcellularLocation>
</comment>
<feature type="domain" description="TonB-dependent receptor plug" evidence="8">
    <location>
        <begin position="125"/>
        <end position="230"/>
    </location>
</feature>
<dbReference type="SUPFAM" id="SSF56935">
    <property type="entry name" value="Porins"/>
    <property type="match status" value="1"/>
</dbReference>
<dbReference type="Pfam" id="PF13715">
    <property type="entry name" value="CarbopepD_reg_2"/>
    <property type="match status" value="1"/>
</dbReference>
<name>A0ABP8G200_9BACT</name>
<comment type="caution">
    <text evidence="9">The sequence shown here is derived from an EMBL/GenBank/DDBJ whole genome shotgun (WGS) entry which is preliminary data.</text>
</comment>
<reference evidence="10" key="1">
    <citation type="journal article" date="2019" name="Int. J. Syst. Evol. Microbiol.">
        <title>The Global Catalogue of Microorganisms (GCM) 10K type strain sequencing project: providing services to taxonomists for standard genome sequencing and annotation.</title>
        <authorList>
            <consortium name="The Broad Institute Genomics Platform"/>
            <consortium name="The Broad Institute Genome Sequencing Center for Infectious Disease"/>
            <person name="Wu L."/>
            <person name="Ma J."/>
        </authorList>
    </citation>
    <scope>NUCLEOTIDE SEQUENCE [LARGE SCALE GENOMIC DNA]</scope>
    <source>
        <strain evidence="10">JCM 17664</strain>
    </source>
</reference>
<dbReference type="InterPro" id="IPR036942">
    <property type="entry name" value="Beta-barrel_TonB_sf"/>
</dbReference>
<dbReference type="Proteomes" id="UP001501207">
    <property type="component" value="Unassembled WGS sequence"/>
</dbReference>
<proteinExistence type="inferred from homology"/>
<evidence type="ECO:0000256" key="1">
    <source>
        <dbReference type="ARBA" id="ARBA00004571"/>
    </source>
</evidence>
<evidence type="ECO:0000259" key="8">
    <source>
        <dbReference type="Pfam" id="PF07715"/>
    </source>
</evidence>
<evidence type="ECO:0000256" key="4">
    <source>
        <dbReference type="ARBA" id="ARBA00022692"/>
    </source>
</evidence>
<evidence type="ECO:0000256" key="7">
    <source>
        <dbReference type="PROSITE-ProRule" id="PRU01360"/>
    </source>
</evidence>
<keyword evidence="2 7" id="KW-0813">Transport</keyword>
<dbReference type="InterPro" id="IPR023997">
    <property type="entry name" value="TonB-dep_OMP_SusC/RagA_CS"/>
</dbReference>
<protein>
    <submittedName>
        <fullName evidence="9">TonB-dependent receptor</fullName>
    </submittedName>
</protein>
<dbReference type="InterPro" id="IPR039426">
    <property type="entry name" value="TonB-dep_rcpt-like"/>
</dbReference>
<dbReference type="Gene3D" id="2.40.170.20">
    <property type="entry name" value="TonB-dependent receptor, beta-barrel domain"/>
    <property type="match status" value="1"/>
</dbReference>
<dbReference type="InterPro" id="IPR012910">
    <property type="entry name" value="Plug_dom"/>
</dbReference>
<dbReference type="SUPFAM" id="SSF49464">
    <property type="entry name" value="Carboxypeptidase regulatory domain-like"/>
    <property type="match status" value="1"/>
</dbReference>
<evidence type="ECO:0000256" key="3">
    <source>
        <dbReference type="ARBA" id="ARBA00022452"/>
    </source>
</evidence>
<gene>
    <name evidence="9" type="ORF">GCM10023143_27140</name>
</gene>
<dbReference type="InterPro" id="IPR008969">
    <property type="entry name" value="CarboxyPept-like_regulatory"/>
</dbReference>
<keyword evidence="3 7" id="KW-1134">Transmembrane beta strand</keyword>
<comment type="similarity">
    <text evidence="7">Belongs to the TonB-dependent receptor family.</text>
</comment>
<sequence>MLLGTALLLPALSVCPTALPGKILPDQLQTGHTRISVNGTITDESGNPVPGATVVEKGTQNGTVSGDDGRYRINVDENAVLIFKAIGWQETEISVNGREKVDAVLKGSTTKLNEVVAIGYGKQSKRTLTTAVSKIDGKILENTPINNVGDGLKGRVAGARIYTNNFTPGADPVIRIRGGSSINKSNNPLVLIDGVEGSLADINPNDIASVDVLKDAASTAIYGSRASNGVVLVTTKTGKQDRAPRVTFQSDFAREAIETSYDFMNAKDYLSYVRPAVALSPNPKRNDISGFSASSGNTSNSAFTTHYLKPGEAAPQGWKTMPDPLDPSKTLVFQDNSFKDVIYRPALWQNYYVGVTGGTDKIKYAGSAGYTDDGGVALATGWTRFSTRANVEVNISKRLQLTSNMNYSESKSQEYDNQKNIIARGLASAPTQRIYWDDGRPAPGFNATAPNPAWYAYITDQSRRDQQTGIQEMLSWNVLNGLTVKVNGSYYTQTMQSDFFQKANEFSGSRKAESGFSQNRQAKLESYFTYDKYFGGHSFNLTGGYSYLNIDDKTLSAAAQGGNTDKIPTLNAAPDKTDASTYITKEVLIGYFGRLSYDFNKKYLLSLSFREDGSSRFISGNQWGFFPGASAGWIVSEEPFMKSLRALSFLKLRASYGLTGNNSIGLYDAQGEYSVDYIYDGHAGIRSTSMPNNNLTWESTKQLDLGAEIGLFDNRLNATFDYYDKRTQNLLFSKELPNTSGYASVESNVGKVRFYGFDIDISSVNIQHQRFSWNSSFTWSFSKNRVLKLPDNGRTKNRIGGIAMPDGNDYGGIAEGESLYRFYGYNVAYILQNQAQADKANYDELARGWSPADQKRVPGRKLPGDYEWADRNGDGIINSLDQFELGVTVPVSTGGLDNKFTYKNWSLDIYLDWGLGHAIFDEAFMRYFMNTFSYNYALVDDVKQTWKGPDDLKAKYARLTANDPDDGNNNFGRASDVFTYKGDYLCLRNVILSYQLPAGFLKKYTIKGASLYISGNTLYYFTAVKGVSPEEGSASTYNNNYYNYPPVRKYAFGIKVTF</sequence>
<dbReference type="PROSITE" id="PS52016">
    <property type="entry name" value="TONB_DEPENDENT_REC_3"/>
    <property type="match status" value="1"/>
</dbReference>
<accession>A0ABP8G200</accession>
<keyword evidence="10" id="KW-1185">Reference proteome</keyword>
<evidence type="ECO:0000313" key="10">
    <source>
        <dbReference type="Proteomes" id="UP001501207"/>
    </source>
</evidence>
<dbReference type="Pfam" id="PF07715">
    <property type="entry name" value="Plug"/>
    <property type="match status" value="1"/>
</dbReference>
<evidence type="ECO:0000256" key="6">
    <source>
        <dbReference type="ARBA" id="ARBA00023237"/>
    </source>
</evidence>